<dbReference type="KEGG" id="emc:129330377"/>
<keyword evidence="3" id="KW-1185">Reference proteome</keyword>
<evidence type="ECO:0000313" key="3">
    <source>
        <dbReference type="Proteomes" id="UP001190640"/>
    </source>
</evidence>
<dbReference type="PANTHER" id="PTHR16768:SF1">
    <property type="entry name" value="PROTEIN FAM107B"/>
    <property type="match status" value="1"/>
</dbReference>
<protein>
    <submittedName>
        <fullName evidence="4">Protein FAM107B-like</fullName>
    </submittedName>
</protein>
<dbReference type="Pfam" id="PF06625">
    <property type="entry name" value="DUF1151"/>
    <property type="match status" value="1"/>
</dbReference>
<evidence type="ECO:0000313" key="4">
    <source>
        <dbReference type="RefSeq" id="XP_054836381.1"/>
    </source>
</evidence>
<name>A0AA97JFP8_EUBMA</name>
<dbReference type="RefSeq" id="XP_054836381.1">
    <property type="nucleotide sequence ID" value="XM_054980406.1"/>
</dbReference>
<dbReference type="Proteomes" id="UP001190640">
    <property type="component" value="Chromosome 5"/>
</dbReference>
<feature type="region of interest" description="Disordered" evidence="2">
    <location>
        <begin position="1"/>
        <end position="59"/>
    </location>
</feature>
<gene>
    <name evidence="4" type="primary">LOC129330377</name>
</gene>
<dbReference type="GeneID" id="129330377"/>
<sequence length="153" mass="18238">MGISQSKRGEYRTHKSRWNTDGNGRSFEHGTYQASGSHRGLIEPKKLPNPVKESKHHREMHRELLFTHRKGLFPEHKPELQRVLETRRLKQLKQQEEKHTPLKDLEEELRKRQKKLDQYEQEVLNGEQEDRPEFILVKESLKKIKLSPETGIM</sequence>
<accession>A0AA97JFP8</accession>
<keyword evidence="1" id="KW-0175">Coiled coil</keyword>
<proteinExistence type="predicted"/>
<reference evidence="4" key="1">
    <citation type="submission" date="2025-08" db="UniProtKB">
        <authorList>
            <consortium name="RefSeq"/>
        </authorList>
    </citation>
    <scope>IDENTIFICATION</scope>
    <source>
        <tissue evidence="4">Blood</tissue>
    </source>
</reference>
<dbReference type="AlphaFoldDB" id="A0AA97JFP8"/>
<dbReference type="InterPro" id="IPR009533">
    <property type="entry name" value="FAM107"/>
</dbReference>
<evidence type="ECO:0000256" key="2">
    <source>
        <dbReference type="SAM" id="MobiDB-lite"/>
    </source>
</evidence>
<dbReference type="PANTHER" id="PTHR16768">
    <property type="entry name" value="DOWN REGULATED IN RENAL CARCINOMA 1/TU3A"/>
    <property type="match status" value="1"/>
</dbReference>
<feature type="region of interest" description="Disordered" evidence="2">
    <location>
        <begin position="91"/>
        <end position="111"/>
    </location>
</feature>
<organism evidence="3 4">
    <name type="scientific">Eublepharis macularius</name>
    <name type="common">Leopard gecko</name>
    <name type="synonym">Cyrtodactylus macularius</name>
    <dbReference type="NCBI Taxonomy" id="481883"/>
    <lineage>
        <taxon>Eukaryota</taxon>
        <taxon>Metazoa</taxon>
        <taxon>Chordata</taxon>
        <taxon>Craniata</taxon>
        <taxon>Vertebrata</taxon>
        <taxon>Euteleostomi</taxon>
        <taxon>Lepidosauria</taxon>
        <taxon>Squamata</taxon>
        <taxon>Bifurcata</taxon>
        <taxon>Gekkota</taxon>
        <taxon>Eublepharidae</taxon>
        <taxon>Eublepharinae</taxon>
        <taxon>Eublepharis</taxon>
    </lineage>
</organism>
<evidence type="ECO:0000256" key="1">
    <source>
        <dbReference type="ARBA" id="ARBA00023054"/>
    </source>
</evidence>